<feature type="compositionally biased region" description="Basic and acidic residues" evidence="1">
    <location>
        <begin position="10"/>
        <end position="28"/>
    </location>
</feature>
<protein>
    <recommendedName>
        <fullName evidence="4">BTB domain-containing protein</fullName>
    </recommendedName>
</protein>
<feature type="compositionally biased region" description="Polar residues" evidence="1">
    <location>
        <begin position="248"/>
        <end position="261"/>
    </location>
</feature>
<dbReference type="Gene3D" id="3.30.710.10">
    <property type="entry name" value="Potassium Channel Kv1.1, Chain A"/>
    <property type="match status" value="1"/>
</dbReference>
<evidence type="ECO:0000313" key="3">
    <source>
        <dbReference type="Proteomes" id="UP000472727"/>
    </source>
</evidence>
<dbReference type="Proteomes" id="UP000472727">
    <property type="component" value="Unassembled WGS sequence"/>
</dbReference>
<dbReference type="AlphaFoldDB" id="A0A7C8R1D2"/>
<dbReference type="InterPro" id="IPR011333">
    <property type="entry name" value="SKP1/BTB/POZ_sf"/>
</dbReference>
<evidence type="ECO:0000256" key="1">
    <source>
        <dbReference type="SAM" id="MobiDB-lite"/>
    </source>
</evidence>
<dbReference type="EMBL" id="WIWS01000004">
    <property type="protein sequence ID" value="KAF3228405.1"/>
    <property type="molecule type" value="Genomic_DNA"/>
</dbReference>
<accession>A0A7C8R1D2</accession>
<reference evidence="2 3" key="1">
    <citation type="submission" date="2019-06" db="EMBL/GenBank/DDBJ databases">
        <authorList>
            <person name="Palmer J.M."/>
        </authorList>
    </citation>
    <scope>NUCLEOTIDE SEQUENCE [LARGE SCALE GENOMIC DNA]</scope>
    <source>
        <strain evidence="2 3">TWF106</strain>
    </source>
</reference>
<feature type="region of interest" description="Disordered" evidence="1">
    <location>
        <begin position="248"/>
        <end position="277"/>
    </location>
</feature>
<feature type="region of interest" description="Disordered" evidence="1">
    <location>
        <begin position="156"/>
        <end position="180"/>
    </location>
</feature>
<comment type="caution">
    <text evidence="2">The sequence shown here is derived from an EMBL/GenBank/DDBJ whole genome shotgun (WGS) entry which is preliminary data.</text>
</comment>
<proteinExistence type="predicted"/>
<organism evidence="2 3">
    <name type="scientific">Orbilia oligospora</name>
    <name type="common">Nematode-trapping fungus</name>
    <name type="synonym">Arthrobotrys oligospora</name>
    <dbReference type="NCBI Taxonomy" id="2813651"/>
    <lineage>
        <taxon>Eukaryota</taxon>
        <taxon>Fungi</taxon>
        <taxon>Dikarya</taxon>
        <taxon>Ascomycota</taxon>
        <taxon>Pezizomycotina</taxon>
        <taxon>Orbiliomycetes</taxon>
        <taxon>Orbiliales</taxon>
        <taxon>Orbiliaceae</taxon>
        <taxon>Orbilia</taxon>
    </lineage>
</organism>
<evidence type="ECO:0000313" key="2">
    <source>
        <dbReference type="EMBL" id="KAF3228405.1"/>
    </source>
</evidence>
<sequence length="505" mass="55842">MVSGVGSGKQPDRRTSDGPPKEQTRYKDLPSSPAQKLAIGKSIGPPKAPAGSPKVSGELPKPSPGGKLSSFMQPTAASASKARANTDSYLTTLAAGITRSPIARRNKHPTIPAQEDKGLLEPENSALAVIRKPRKESGSSITGGEDLQTIKEEHLETTAEETPASERQLRPPSTDSLSGLVPGRGLNIGYLVTPTEFYNRPASSIAIHLRDTPDDNLDPELLEDLKRKVLELHMQVRRAYSDNESVHSWENPTNYDTMTTDSHIEQGGPEEHSSEQSMHAEFEKYRSEPDPEHDIVVIVGPENIGFSLNSDAISGHSYTIKDVIERMDIPGKSEVREIVFPEMDPYGFLYVLEALFTGNFPTPETDGRKAEALMLDAALHLQIPRVVSVLRANVSEKLKNETLDIEVALRFANALYKHGNANDIRDFWHEDAFVRRALRQTNVANLIERSPDLLDDRTWMVPGFKHELGNLLKGPTFVFELIIMEWTEATTADWKNKSLALGFTL</sequence>
<gene>
    <name evidence="2" type="ORF">TWF106_007437</name>
</gene>
<name>A0A7C8R1D2_ORBOL</name>
<evidence type="ECO:0008006" key="4">
    <source>
        <dbReference type="Google" id="ProtNLM"/>
    </source>
</evidence>
<feature type="region of interest" description="Disordered" evidence="1">
    <location>
        <begin position="1"/>
        <end position="86"/>
    </location>
</feature>
<feature type="compositionally biased region" description="Polar residues" evidence="1">
    <location>
        <begin position="70"/>
        <end position="86"/>
    </location>
</feature>